<organism evidence="1 2">
    <name type="scientific">Rhynocoris fuscipes</name>
    <dbReference type="NCBI Taxonomy" id="488301"/>
    <lineage>
        <taxon>Eukaryota</taxon>
        <taxon>Metazoa</taxon>
        <taxon>Ecdysozoa</taxon>
        <taxon>Arthropoda</taxon>
        <taxon>Hexapoda</taxon>
        <taxon>Insecta</taxon>
        <taxon>Pterygota</taxon>
        <taxon>Neoptera</taxon>
        <taxon>Paraneoptera</taxon>
        <taxon>Hemiptera</taxon>
        <taxon>Heteroptera</taxon>
        <taxon>Panheteroptera</taxon>
        <taxon>Cimicomorpha</taxon>
        <taxon>Reduviidae</taxon>
        <taxon>Harpactorinae</taxon>
        <taxon>Harpactorini</taxon>
        <taxon>Rhynocoris</taxon>
    </lineage>
</organism>
<accession>A0AAW1D4F7</accession>
<gene>
    <name evidence="1" type="ORF">O3M35_009627</name>
</gene>
<sequence>MTSLHTYLIIEFLPGHHISSYHSLKGHNSETNENSTLLLGIVGKLSKSTF</sequence>
<name>A0AAW1D4F7_9HEMI</name>
<dbReference type="EMBL" id="JAPXFL010000006">
    <property type="protein sequence ID" value="KAK9505616.1"/>
    <property type="molecule type" value="Genomic_DNA"/>
</dbReference>
<protein>
    <submittedName>
        <fullName evidence="1">Uncharacterized protein</fullName>
    </submittedName>
</protein>
<dbReference type="Proteomes" id="UP001461498">
    <property type="component" value="Unassembled WGS sequence"/>
</dbReference>
<evidence type="ECO:0000313" key="2">
    <source>
        <dbReference type="Proteomes" id="UP001461498"/>
    </source>
</evidence>
<keyword evidence="2" id="KW-1185">Reference proteome</keyword>
<proteinExistence type="predicted"/>
<evidence type="ECO:0000313" key="1">
    <source>
        <dbReference type="EMBL" id="KAK9505616.1"/>
    </source>
</evidence>
<comment type="caution">
    <text evidence="1">The sequence shown here is derived from an EMBL/GenBank/DDBJ whole genome shotgun (WGS) entry which is preliminary data.</text>
</comment>
<dbReference type="AlphaFoldDB" id="A0AAW1D4F7"/>
<reference evidence="1 2" key="1">
    <citation type="submission" date="2022-12" db="EMBL/GenBank/DDBJ databases">
        <title>Chromosome-level genome assembly of true bugs.</title>
        <authorList>
            <person name="Ma L."/>
            <person name="Li H."/>
        </authorList>
    </citation>
    <scope>NUCLEOTIDE SEQUENCE [LARGE SCALE GENOMIC DNA]</scope>
    <source>
        <strain evidence="1">Lab_2022b</strain>
    </source>
</reference>